<accession>A0ABY7MSD7</accession>
<dbReference type="InterPro" id="IPR000073">
    <property type="entry name" value="AB_hydrolase_1"/>
</dbReference>
<sequence length="471" mass="51856">MARGALRRKLAAIVAADIAGYSRLVSHNETATLQTLSAYRQIVDGLIAEYGGRIANTAGDSVLAEFPSAMDAVECCVAIQLRLVEAEGDRPEDLALRFRIGIHLGDVVVQGNDLLGDGVNVAARLESIADPGGICISGAVFDQVDGKLEYPIEPLGLQSLKNIARPIEVYTVRIRNQSRSPEAANPSSTKFQQEIRYCRSSDGVRLAYSTVGNGPFLLKSANWINHLELDWELPLYRHLFVGLAKRHKLIRYDARGNGLSDWDQSELSLDAWINDMEAVVDAVGLDRFPIFGFSQGCAVSVAYAVRHPEKVSKLILFGGFVTGRFKRPSTTAGDLERYKATATLIRLGWSSEDPTFRQMLASQLIPGATKEQALAFNEMQRRSLSAESAARYYETVSNFDVRNLLPQVSVPTLVLHFRDDAMVPIEEGRLMAAGIQGAKFVSLPGKNHLPLENDPGMPQFFEELESFLRTE</sequence>
<evidence type="ECO:0000259" key="1">
    <source>
        <dbReference type="PROSITE" id="PS50125"/>
    </source>
</evidence>
<gene>
    <name evidence="2" type="ORF">I3J27_08550</name>
</gene>
<dbReference type="Pfam" id="PF00561">
    <property type="entry name" value="Abhydrolase_1"/>
    <property type="match status" value="1"/>
</dbReference>
<dbReference type="CDD" id="cd07302">
    <property type="entry name" value="CHD"/>
    <property type="match status" value="1"/>
</dbReference>
<dbReference type="RefSeq" id="WP_270167707.1">
    <property type="nucleotide sequence ID" value="NZ_CP089391.1"/>
</dbReference>
<feature type="domain" description="Guanylate cyclase" evidence="1">
    <location>
        <begin position="12"/>
        <end position="126"/>
    </location>
</feature>
<dbReference type="PANTHER" id="PTHR43081:SF19">
    <property type="entry name" value="PH-SENSITIVE ADENYLATE CYCLASE RV1264"/>
    <property type="match status" value="1"/>
</dbReference>
<dbReference type="InterPro" id="IPR029787">
    <property type="entry name" value="Nucleotide_cyclase"/>
</dbReference>
<dbReference type="Gene3D" id="3.30.70.1230">
    <property type="entry name" value="Nucleotide cyclase"/>
    <property type="match status" value="1"/>
</dbReference>
<name>A0ABY7MSD7_9BRAD</name>
<dbReference type="PANTHER" id="PTHR43081">
    <property type="entry name" value="ADENYLATE CYCLASE, TERMINAL-DIFFERENTIATION SPECIFIC-RELATED"/>
    <property type="match status" value="1"/>
</dbReference>
<keyword evidence="3" id="KW-1185">Reference proteome</keyword>
<protein>
    <submittedName>
        <fullName evidence="2">Alpha/beta fold hydrolase</fullName>
    </submittedName>
</protein>
<dbReference type="Proteomes" id="UP001179614">
    <property type="component" value="Chromosome"/>
</dbReference>
<dbReference type="PROSITE" id="PS50125">
    <property type="entry name" value="GUANYLATE_CYCLASE_2"/>
    <property type="match status" value="1"/>
</dbReference>
<dbReference type="Pfam" id="PF00211">
    <property type="entry name" value="Guanylate_cyc"/>
    <property type="match status" value="1"/>
</dbReference>
<evidence type="ECO:0000313" key="2">
    <source>
        <dbReference type="EMBL" id="WBL80454.1"/>
    </source>
</evidence>
<proteinExistence type="predicted"/>
<dbReference type="GO" id="GO:0016787">
    <property type="term" value="F:hydrolase activity"/>
    <property type="evidence" value="ECO:0007669"/>
    <property type="project" value="UniProtKB-KW"/>
</dbReference>
<dbReference type="Gene3D" id="3.40.50.1820">
    <property type="entry name" value="alpha/beta hydrolase"/>
    <property type="match status" value="1"/>
</dbReference>
<dbReference type="SUPFAM" id="SSF53474">
    <property type="entry name" value="alpha/beta-Hydrolases"/>
    <property type="match status" value="1"/>
</dbReference>
<dbReference type="PRINTS" id="PR00111">
    <property type="entry name" value="ABHYDROLASE"/>
</dbReference>
<dbReference type="EMBL" id="CP089391">
    <property type="protein sequence ID" value="WBL80454.1"/>
    <property type="molecule type" value="Genomic_DNA"/>
</dbReference>
<organism evidence="2 3">
    <name type="scientific">Bradyrhizobium xenonodulans</name>
    <dbReference type="NCBI Taxonomy" id="2736875"/>
    <lineage>
        <taxon>Bacteria</taxon>
        <taxon>Pseudomonadati</taxon>
        <taxon>Pseudomonadota</taxon>
        <taxon>Alphaproteobacteria</taxon>
        <taxon>Hyphomicrobiales</taxon>
        <taxon>Nitrobacteraceae</taxon>
        <taxon>Bradyrhizobium</taxon>
    </lineage>
</organism>
<keyword evidence="2" id="KW-0378">Hydrolase</keyword>
<dbReference type="InterPro" id="IPR001054">
    <property type="entry name" value="A/G_cyclase"/>
</dbReference>
<dbReference type="InterPro" id="IPR050697">
    <property type="entry name" value="Adenylyl/Guanylyl_Cyclase_3/4"/>
</dbReference>
<evidence type="ECO:0000313" key="3">
    <source>
        <dbReference type="Proteomes" id="UP001179614"/>
    </source>
</evidence>
<dbReference type="SUPFAM" id="SSF55073">
    <property type="entry name" value="Nucleotide cyclase"/>
    <property type="match status" value="1"/>
</dbReference>
<reference evidence="2" key="1">
    <citation type="submission" date="2021-12" db="EMBL/GenBank/DDBJ databases">
        <title>Bradyrhizobium xenonodulans sp. nov.</title>
        <authorList>
            <person name="Claassens R."/>
            <person name="Venter S.N."/>
            <person name="Beukes C.W."/>
            <person name="Stepkowski T."/>
            <person name="Steenkamp E.T."/>
        </authorList>
    </citation>
    <scope>NUCLEOTIDE SEQUENCE</scope>
    <source>
        <strain evidence="2">14AB</strain>
    </source>
</reference>
<dbReference type="InterPro" id="IPR029058">
    <property type="entry name" value="AB_hydrolase_fold"/>
</dbReference>